<sequence length="534" mass="59174">MASEDLSSKHSLAYTYDIQDFRVGNVEDERRLRALVGVRIGTDTDAGSETPKSNNGRVSGLAQQLASLSVSSPTEEALNEKINRNLEQVSGAGVTRRDRIAIDDASNFQRPFIAFFNVTRRFEKTWAAVGVAVRMAAKEVAAAKQVQSRRPKCVVLVSTRMEAAVLFYQALNLCFGTGIRPRALYGTQSEDIDCPSYDKQRKLLLNGSCDLLIVTPGRFFQMRQDAKCKAALGDIRFVCLEEAQLFISGMWNQDKKPIYEQVHEGKLIQETTSILAIGSGLIHIVRKALRDSLKIEKRGWISRILAPSAGVHAAQHVQQHFTRIQDGPTLLRHAVSLIRVILLGRMKTMVFLNSLETADEFHRDVIRELEEAGVREPGRQVGLLTRTMGLQHNESAFAKFSLGSEMTVLIGTHGLAISPYISNVTTVIHIALPFSLEDHNIRLGYVSAATKEAAGTSLALVQEKDQPVFKKIAEDVAAAGTGSKEVILRALRTPSAFEPVPQKPHRAKRYNPKSDKKCYECGSYGHFRVNCPLY</sequence>
<evidence type="ECO:0000256" key="5">
    <source>
        <dbReference type="PROSITE-ProRule" id="PRU00047"/>
    </source>
</evidence>
<evidence type="ECO:0000259" key="7">
    <source>
        <dbReference type="PROSITE" id="PS50158"/>
    </source>
</evidence>
<feature type="domain" description="Helicase C-terminal" evidence="8">
    <location>
        <begin position="336"/>
        <end position="492"/>
    </location>
</feature>
<keyword evidence="5" id="KW-0862">Zinc</keyword>
<keyword evidence="5" id="KW-0479">Metal-binding</keyword>
<dbReference type="EC" id="3.6.4.13" evidence="6"/>
<dbReference type="SUPFAM" id="SSF52540">
    <property type="entry name" value="P-loop containing nucleoside triphosphate hydrolases"/>
    <property type="match status" value="1"/>
</dbReference>
<keyword evidence="1 6" id="KW-0547">Nucleotide-binding</keyword>
<dbReference type="GO" id="GO:0003724">
    <property type="term" value="F:RNA helicase activity"/>
    <property type="evidence" value="ECO:0007669"/>
    <property type="project" value="UniProtKB-EC"/>
</dbReference>
<evidence type="ECO:0000313" key="9">
    <source>
        <dbReference type="EMBL" id="KAF2100373.1"/>
    </source>
</evidence>
<dbReference type="GO" id="GO:0005524">
    <property type="term" value="F:ATP binding"/>
    <property type="evidence" value="ECO:0007669"/>
    <property type="project" value="UniProtKB-UniRule"/>
</dbReference>
<accession>A0A9P4IJE1</accession>
<evidence type="ECO:0000313" key="10">
    <source>
        <dbReference type="Proteomes" id="UP000799772"/>
    </source>
</evidence>
<evidence type="ECO:0000256" key="3">
    <source>
        <dbReference type="ARBA" id="ARBA00022840"/>
    </source>
</evidence>
<keyword evidence="3 6" id="KW-0067">ATP-binding</keyword>
<keyword evidence="5" id="KW-0863">Zinc-finger</keyword>
<dbReference type="InterPro" id="IPR036875">
    <property type="entry name" value="Znf_CCHC_sf"/>
</dbReference>
<keyword evidence="2 6" id="KW-0378">Hydrolase</keyword>
<protein>
    <recommendedName>
        <fullName evidence="6">ATP-dependent RNA helicase</fullName>
        <ecNumber evidence="6">3.6.4.13</ecNumber>
    </recommendedName>
</protein>
<keyword evidence="4 6" id="KW-0694">RNA-binding</keyword>
<gene>
    <name evidence="9" type="ORF">NA57DRAFT_73984</name>
</gene>
<name>A0A9P4IJE1_9PEZI</name>
<evidence type="ECO:0000256" key="4">
    <source>
        <dbReference type="ARBA" id="ARBA00022884"/>
    </source>
</evidence>
<dbReference type="AlphaFoldDB" id="A0A9P4IJE1"/>
<dbReference type="InterPro" id="IPR011545">
    <property type="entry name" value="DEAD/DEAH_box_helicase_dom"/>
</dbReference>
<dbReference type="Pfam" id="PF00270">
    <property type="entry name" value="DEAD"/>
    <property type="match status" value="1"/>
</dbReference>
<reference evidence="9" key="1">
    <citation type="journal article" date="2020" name="Stud. Mycol.">
        <title>101 Dothideomycetes genomes: a test case for predicting lifestyles and emergence of pathogens.</title>
        <authorList>
            <person name="Haridas S."/>
            <person name="Albert R."/>
            <person name="Binder M."/>
            <person name="Bloem J."/>
            <person name="Labutti K."/>
            <person name="Salamov A."/>
            <person name="Andreopoulos B."/>
            <person name="Baker S."/>
            <person name="Barry K."/>
            <person name="Bills G."/>
            <person name="Bluhm B."/>
            <person name="Cannon C."/>
            <person name="Castanera R."/>
            <person name="Culley D."/>
            <person name="Daum C."/>
            <person name="Ezra D."/>
            <person name="Gonzalez J."/>
            <person name="Henrissat B."/>
            <person name="Kuo A."/>
            <person name="Liang C."/>
            <person name="Lipzen A."/>
            <person name="Lutzoni F."/>
            <person name="Magnuson J."/>
            <person name="Mondo S."/>
            <person name="Nolan M."/>
            <person name="Ohm R."/>
            <person name="Pangilinan J."/>
            <person name="Park H.-J."/>
            <person name="Ramirez L."/>
            <person name="Alfaro M."/>
            <person name="Sun H."/>
            <person name="Tritt A."/>
            <person name="Yoshinaga Y."/>
            <person name="Zwiers L.-H."/>
            <person name="Turgeon B."/>
            <person name="Goodwin S."/>
            <person name="Spatafora J."/>
            <person name="Crous P."/>
            <person name="Grigoriev I."/>
        </authorList>
    </citation>
    <scope>NUCLEOTIDE SEQUENCE</scope>
    <source>
        <strain evidence="9">CBS 133067</strain>
    </source>
</reference>
<dbReference type="SUPFAM" id="SSF57756">
    <property type="entry name" value="Retrovirus zinc finger-like domains"/>
    <property type="match status" value="1"/>
</dbReference>
<evidence type="ECO:0000256" key="1">
    <source>
        <dbReference type="ARBA" id="ARBA00022741"/>
    </source>
</evidence>
<comment type="similarity">
    <text evidence="6">Belongs to the DEAD box helicase family.</text>
</comment>
<dbReference type="GO" id="GO:0016787">
    <property type="term" value="F:hydrolase activity"/>
    <property type="evidence" value="ECO:0007669"/>
    <property type="project" value="UniProtKB-KW"/>
</dbReference>
<dbReference type="InterPro" id="IPR001650">
    <property type="entry name" value="Helicase_C-like"/>
</dbReference>
<evidence type="ECO:0000259" key="8">
    <source>
        <dbReference type="PROSITE" id="PS51194"/>
    </source>
</evidence>
<comment type="caution">
    <text evidence="9">The sequence shown here is derived from an EMBL/GenBank/DDBJ whole genome shotgun (WGS) entry which is preliminary data.</text>
</comment>
<evidence type="ECO:0000256" key="2">
    <source>
        <dbReference type="ARBA" id="ARBA00022801"/>
    </source>
</evidence>
<proteinExistence type="inferred from homology"/>
<keyword evidence="10" id="KW-1185">Reference proteome</keyword>
<dbReference type="GO" id="GO:0008270">
    <property type="term" value="F:zinc ion binding"/>
    <property type="evidence" value="ECO:0007669"/>
    <property type="project" value="UniProtKB-KW"/>
</dbReference>
<dbReference type="GO" id="GO:0003723">
    <property type="term" value="F:RNA binding"/>
    <property type="evidence" value="ECO:0007669"/>
    <property type="project" value="UniProtKB-UniRule"/>
</dbReference>
<dbReference type="PROSITE" id="PS50158">
    <property type="entry name" value="ZF_CCHC"/>
    <property type="match status" value="1"/>
</dbReference>
<keyword evidence="6" id="KW-0347">Helicase</keyword>
<dbReference type="PROSITE" id="PS51194">
    <property type="entry name" value="HELICASE_CTER"/>
    <property type="match status" value="1"/>
</dbReference>
<dbReference type="InterPro" id="IPR001878">
    <property type="entry name" value="Znf_CCHC"/>
</dbReference>
<organism evidence="9 10">
    <name type="scientific">Rhizodiscina lignyota</name>
    <dbReference type="NCBI Taxonomy" id="1504668"/>
    <lineage>
        <taxon>Eukaryota</taxon>
        <taxon>Fungi</taxon>
        <taxon>Dikarya</taxon>
        <taxon>Ascomycota</taxon>
        <taxon>Pezizomycotina</taxon>
        <taxon>Dothideomycetes</taxon>
        <taxon>Pleosporomycetidae</taxon>
        <taxon>Aulographales</taxon>
        <taxon>Rhizodiscinaceae</taxon>
        <taxon>Rhizodiscina</taxon>
    </lineage>
</organism>
<dbReference type="Pfam" id="PF00098">
    <property type="entry name" value="zf-CCHC"/>
    <property type="match status" value="1"/>
</dbReference>
<feature type="domain" description="CCHC-type" evidence="7">
    <location>
        <begin position="517"/>
        <end position="532"/>
    </location>
</feature>
<dbReference type="Proteomes" id="UP000799772">
    <property type="component" value="Unassembled WGS sequence"/>
</dbReference>
<dbReference type="Gene3D" id="3.40.50.300">
    <property type="entry name" value="P-loop containing nucleotide triphosphate hydrolases"/>
    <property type="match status" value="2"/>
</dbReference>
<dbReference type="EMBL" id="ML978124">
    <property type="protein sequence ID" value="KAF2100373.1"/>
    <property type="molecule type" value="Genomic_DNA"/>
</dbReference>
<comment type="function">
    <text evidence="6">RNA helicase.</text>
</comment>
<dbReference type="PANTHER" id="PTHR24031">
    <property type="entry name" value="RNA HELICASE"/>
    <property type="match status" value="1"/>
</dbReference>
<comment type="domain">
    <text evidence="6">The Q motif is unique to and characteristic of the DEAD box family of RNA helicases and controls ATP binding and hydrolysis.</text>
</comment>
<dbReference type="InterPro" id="IPR027417">
    <property type="entry name" value="P-loop_NTPase"/>
</dbReference>
<evidence type="ECO:0000256" key="6">
    <source>
        <dbReference type="RuleBase" id="RU365068"/>
    </source>
</evidence>
<comment type="catalytic activity">
    <reaction evidence="6">
        <text>ATP + H2O = ADP + phosphate + H(+)</text>
        <dbReference type="Rhea" id="RHEA:13065"/>
        <dbReference type="ChEBI" id="CHEBI:15377"/>
        <dbReference type="ChEBI" id="CHEBI:15378"/>
        <dbReference type="ChEBI" id="CHEBI:30616"/>
        <dbReference type="ChEBI" id="CHEBI:43474"/>
        <dbReference type="ChEBI" id="CHEBI:456216"/>
        <dbReference type="EC" id="3.6.4.13"/>
    </reaction>
</comment>